<comment type="caution">
    <text evidence="4">The sequence shown here is derived from an EMBL/GenBank/DDBJ whole genome shotgun (WGS) entry which is preliminary data.</text>
</comment>
<dbReference type="Gene3D" id="3.40.50.720">
    <property type="entry name" value="NAD(P)-binding Rossmann-like Domain"/>
    <property type="match status" value="1"/>
</dbReference>
<dbReference type="CDD" id="cd05233">
    <property type="entry name" value="SDR_c"/>
    <property type="match status" value="1"/>
</dbReference>
<name>A0A5C4TFU5_9BACL</name>
<keyword evidence="2" id="KW-0560">Oxidoreductase</keyword>
<organism evidence="4 5">
    <name type="scientific">Paenibacillus hemerocallicola</name>
    <dbReference type="NCBI Taxonomy" id="1172614"/>
    <lineage>
        <taxon>Bacteria</taxon>
        <taxon>Bacillati</taxon>
        <taxon>Bacillota</taxon>
        <taxon>Bacilli</taxon>
        <taxon>Bacillales</taxon>
        <taxon>Paenibacillaceae</taxon>
        <taxon>Paenibacillus</taxon>
    </lineage>
</organism>
<dbReference type="GO" id="GO:0016491">
    <property type="term" value="F:oxidoreductase activity"/>
    <property type="evidence" value="ECO:0007669"/>
    <property type="project" value="UniProtKB-KW"/>
</dbReference>
<dbReference type="EMBL" id="VDCQ01000002">
    <property type="protein sequence ID" value="TNJ68014.1"/>
    <property type="molecule type" value="Genomic_DNA"/>
</dbReference>
<dbReference type="GO" id="GO:0008206">
    <property type="term" value="P:bile acid metabolic process"/>
    <property type="evidence" value="ECO:0007669"/>
    <property type="project" value="UniProtKB-ARBA"/>
</dbReference>
<gene>
    <name evidence="4" type="ORF">FE784_02430</name>
</gene>
<dbReference type="Proteomes" id="UP000307943">
    <property type="component" value="Unassembled WGS sequence"/>
</dbReference>
<dbReference type="PANTHER" id="PTHR24321">
    <property type="entry name" value="DEHYDROGENASES, SHORT CHAIN"/>
    <property type="match status" value="1"/>
</dbReference>
<dbReference type="OrthoDB" id="9803333at2"/>
<evidence type="ECO:0000256" key="2">
    <source>
        <dbReference type="ARBA" id="ARBA00023002"/>
    </source>
</evidence>
<dbReference type="PRINTS" id="PR00081">
    <property type="entry name" value="GDHRDH"/>
</dbReference>
<evidence type="ECO:0000313" key="4">
    <source>
        <dbReference type="EMBL" id="TNJ68014.1"/>
    </source>
</evidence>
<dbReference type="AlphaFoldDB" id="A0A5C4TFU5"/>
<evidence type="ECO:0000313" key="5">
    <source>
        <dbReference type="Proteomes" id="UP000307943"/>
    </source>
</evidence>
<dbReference type="PROSITE" id="PS00061">
    <property type="entry name" value="ADH_SHORT"/>
    <property type="match status" value="1"/>
</dbReference>
<comment type="similarity">
    <text evidence="1">Belongs to the short-chain dehydrogenases/reductases (SDR) family.</text>
</comment>
<keyword evidence="5" id="KW-1185">Reference proteome</keyword>
<reference evidence="4 5" key="1">
    <citation type="submission" date="2019-05" db="EMBL/GenBank/DDBJ databases">
        <title>We sequenced the genome of Paenibacillus hemerocallicola KCTC 33185 for further insight into its adaptation and study the phylogeny of Paenibacillus.</title>
        <authorList>
            <person name="Narsing Rao M.P."/>
        </authorList>
    </citation>
    <scope>NUCLEOTIDE SEQUENCE [LARGE SCALE GENOMIC DNA]</scope>
    <source>
        <strain evidence="4 5">KCTC 33185</strain>
    </source>
</reference>
<sequence>MSTDFDGWELRTLLLTGRKALITGGAGKLGGAIAERFAAEGCSVRLADVHAANAEAAAAKLRRNGADAEAYPMDVTDEAAVRRVFDGMDGLDILVNNAGMTRGRSIEASTLEQWNEIVNVNLTSVFLCTKYAWPLLRQSKAPAIVNMSSINAHRMNPGLPAYSAAKSGIIAFTQQTALEGAAHRIRANCISPGLTVSEERQKELATHPRYDIDVDCYPLGRLGNPEDVANAALFLASDMSSFVNGIDLIVDGGMSLQAVSGLVRPDLRRRWKTGVYKLELEEESRPHDNNEH</sequence>
<dbReference type="InterPro" id="IPR057326">
    <property type="entry name" value="KR_dom"/>
</dbReference>
<evidence type="ECO:0000259" key="3">
    <source>
        <dbReference type="SMART" id="SM00822"/>
    </source>
</evidence>
<dbReference type="InterPro" id="IPR002347">
    <property type="entry name" value="SDR_fam"/>
</dbReference>
<protein>
    <submittedName>
        <fullName evidence="4">SDR family oxidoreductase</fullName>
    </submittedName>
</protein>
<dbReference type="PRINTS" id="PR00080">
    <property type="entry name" value="SDRFAMILY"/>
</dbReference>
<dbReference type="PANTHER" id="PTHR24321:SF14">
    <property type="entry name" value="SHORT-CHAIN TYPE DEHYDROGENASE_REDUCTASE BLR2146-RELATED"/>
    <property type="match status" value="1"/>
</dbReference>
<dbReference type="InterPro" id="IPR020904">
    <property type="entry name" value="Sc_DH/Rdtase_CS"/>
</dbReference>
<dbReference type="InterPro" id="IPR036291">
    <property type="entry name" value="NAD(P)-bd_dom_sf"/>
</dbReference>
<dbReference type="Pfam" id="PF13561">
    <property type="entry name" value="adh_short_C2"/>
    <property type="match status" value="1"/>
</dbReference>
<feature type="domain" description="Ketoreductase" evidence="3">
    <location>
        <begin position="18"/>
        <end position="200"/>
    </location>
</feature>
<dbReference type="FunFam" id="3.40.50.720:FF:000084">
    <property type="entry name" value="Short-chain dehydrogenase reductase"/>
    <property type="match status" value="1"/>
</dbReference>
<accession>A0A5C4TFU5</accession>
<evidence type="ECO:0000256" key="1">
    <source>
        <dbReference type="ARBA" id="ARBA00006484"/>
    </source>
</evidence>
<proteinExistence type="inferred from homology"/>
<dbReference type="SUPFAM" id="SSF51735">
    <property type="entry name" value="NAD(P)-binding Rossmann-fold domains"/>
    <property type="match status" value="1"/>
</dbReference>
<dbReference type="SMART" id="SM00822">
    <property type="entry name" value="PKS_KR"/>
    <property type="match status" value="1"/>
</dbReference>